<evidence type="ECO:0000256" key="6">
    <source>
        <dbReference type="ARBA" id="ARBA00022777"/>
    </source>
</evidence>
<evidence type="ECO:0000256" key="1">
    <source>
        <dbReference type="ARBA" id="ARBA00000085"/>
    </source>
</evidence>
<feature type="transmembrane region" description="Helical" evidence="10">
    <location>
        <begin position="7"/>
        <end position="30"/>
    </location>
</feature>
<feature type="transmembrane region" description="Helical" evidence="10">
    <location>
        <begin position="36"/>
        <end position="59"/>
    </location>
</feature>
<keyword evidence="8" id="KW-0902">Two-component regulatory system</keyword>
<dbReference type="CDD" id="cd16917">
    <property type="entry name" value="HATPase_UhpB-NarQ-NarX-like"/>
    <property type="match status" value="1"/>
</dbReference>
<dbReference type="Gene3D" id="1.20.5.1930">
    <property type="match status" value="1"/>
</dbReference>
<organism evidence="12 13">
    <name type="scientific">Jiangella asiatica</name>
    <dbReference type="NCBI Taxonomy" id="2530372"/>
    <lineage>
        <taxon>Bacteria</taxon>
        <taxon>Bacillati</taxon>
        <taxon>Actinomycetota</taxon>
        <taxon>Actinomycetes</taxon>
        <taxon>Jiangellales</taxon>
        <taxon>Jiangellaceae</taxon>
        <taxon>Jiangella</taxon>
    </lineage>
</organism>
<evidence type="ECO:0000256" key="7">
    <source>
        <dbReference type="ARBA" id="ARBA00022840"/>
    </source>
</evidence>
<dbReference type="Pfam" id="PF07730">
    <property type="entry name" value="HisKA_3"/>
    <property type="match status" value="1"/>
</dbReference>
<keyword evidence="10" id="KW-0472">Membrane</keyword>
<keyword evidence="7" id="KW-0067">ATP-binding</keyword>
<dbReference type="InParanoid" id="A0A4R5CDW3"/>
<dbReference type="GO" id="GO:0016020">
    <property type="term" value="C:membrane"/>
    <property type="evidence" value="ECO:0007669"/>
    <property type="project" value="InterPro"/>
</dbReference>
<dbReference type="GO" id="GO:0005524">
    <property type="term" value="F:ATP binding"/>
    <property type="evidence" value="ECO:0007669"/>
    <property type="project" value="UniProtKB-KW"/>
</dbReference>
<dbReference type="InterPro" id="IPR050482">
    <property type="entry name" value="Sensor_HK_TwoCompSys"/>
</dbReference>
<keyword evidence="4" id="KW-0808">Transferase</keyword>
<sequence length="407" mass="42790">MVRRGLHLLLGGVILIPYVLLIVGFVQLFADPEVPKVPVAILAAVTLVIGTVPPFLPALRALEITASRNLLDADLPDPVADPPWESRLFGAGWYVMHLLAGGVALAAIVSASPIAVMLLMRGFGAGDGWGDSVSLAPFDGVYGGWAVAVGLVLVLGVLYLIAGLGALLAKFAPLLLGPSQAELLIALETQAEEFAERNRLARELHDSVGHALTVTTLQAAAARRVLDTDPEFARRALLAVEEAGRAAMTELDHVLGVLRAGGNAPSPDASPQRTLADLPQLIDDTRAAGVLLESDVQGDLAAPPPVLSREAFRIVQEALTNAVRHAGPVPVRLVVEATPAGLDIDVSNPLPAATASGRPPRPPRPNGGRGLRGMRERVRLLRGELSAAADGDVWRVRVHLPTRDGDR</sequence>
<dbReference type="EC" id="2.7.13.3" evidence="2"/>
<gene>
    <name evidence="12" type="ORF">E1269_28995</name>
</gene>
<comment type="caution">
    <text evidence="12">The sequence shown here is derived from an EMBL/GenBank/DDBJ whole genome shotgun (WGS) entry which is preliminary data.</text>
</comment>
<evidence type="ECO:0000256" key="3">
    <source>
        <dbReference type="ARBA" id="ARBA00022553"/>
    </source>
</evidence>
<protein>
    <recommendedName>
        <fullName evidence="2">histidine kinase</fullName>
        <ecNumber evidence="2">2.7.13.3</ecNumber>
    </recommendedName>
</protein>
<evidence type="ECO:0000259" key="11">
    <source>
        <dbReference type="Pfam" id="PF07730"/>
    </source>
</evidence>
<dbReference type="OrthoDB" id="227596at2"/>
<feature type="transmembrane region" description="Helical" evidence="10">
    <location>
        <begin position="94"/>
        <end position="120"/>
    </location>
</feature>
<dbReference type="Gene3D" id="3.30.565.10">
    <property type="entry name" value="Histidine kinase-like ATPase, C-terminal domain"/>
    <property type="match status" value="1"/>
</dbReference>
<feature type="domain" description="Signal transduction histidine kinase subgroup 3 dimerisation and phosphoacceptor" evidence="11">
    <location>
        <begin position="196"/>
        <end position="260"/>
    </location>
</feature>
<reference evidence="12 13" key="1">
    <citation type="submission" date="2019-03" db="EMBL/GenBank/DDBJ databases">
        <title>Draft genome sequences of novel Actinobacteria.</title>
        <authorList>
            <person name="Sahin N."/>
            <person name="Ay H."/>
            <person name="Saygin H."/>
        </authorList>
    </citation>
    <scope>NUCLEOTIDE SEQUENCE [LARGE SCALE GENOMIC DNA]</scope>
    <source>
        <strain evidence="12 13">5K138</strain>
    </source>
</reference>
<dbReference type="GO" id="GO:0046983">
    <property type="term" value="F:protein dimerization activity"/>
    <property type="evidence" value="ECO:0007669"/>
    <property type="project" value="InterPro"/>
</dbReference>
<comment type="catalytic activity">
    <reaction evidence="1">
        <text>ATP + protein L-histidine = ADP + protein N-phospho-L-histidine.</text>
        <dbReference type="EC" id="2.7.13.3"/>
    </reaction>
</comment>
<evidence type="ECO:0000256" key="10">
    <source>
        <dbReference type="SAM" id="Phobius"/>
    </source>
</evidence>
<keyword evidence="3" id="KW-0597">Phosphoprotein</keyword>
<evidence type="ECO:0000256" key="9">
    <source>
        <dbReference type="SAM" id="MobiDB-lite"/>
    </source>
</evidence>
<dbReference type="SUPFAM" id="SSF55874">
    <property type="entry name" value="ATPase domain of HSP90 chaperone/DNA topoisomerase II/histidine kinase"/>
    <property type="match status" value="1"/>
</dbReference>
<dbReference type="InterPro" id="IPR036890">
    <property type="entry name" value="HATPase_C_sf"/>
</dbReference>
<keyword evidence="10" id="KW-1133">Transmembrane helix</keyword>
<evidence type="ECO:0000256" key="8">
    <source>
        <dbReference type="ARBA" id="ARBA00023012"/>
    </source>
</evidence>
<proteinExistence type="predicted"/>
<dbReference type="InterPro" id="IPR011712">
    <property type="entry name" value="Sig_transdc_His_kin_sub3_dim/P"/>
</dbReference>
<feature type="transmembrane region" description="Helical" evidence="10">
    <location>
        <begin position="140"/>
        <end position="169"/>
    </location>
</feature>
<keyword evidence="6 12" id="KW-0418">Kinase</keyword>
<keyword evidence="13" id="KW-1185">Reference proteome</keyword>
<feature type="region of interest" description="Disordered" evidence="9">
    <location>
        <begin position="346"/>
        <end position="372"/>
    </location>
</feature>
<accession>A0A4R5CDW3</accession>
<evidence type="ECO:0000313" key="13">
    <source>
        <dbReference type="Proteomes" id="UP000294739"/>
    </source>
</evidence>
<evidence type="ECO:0000256" key="5">
    <source>
        <dbReference type="ARBA" id="ARBA00022741"/>
    </source>
</evidence>
<name>A0A4R5CDW3_9ACTN</name>
<dbReference type="EMBL" id="SMKZ01000069">
    <property type="protein sequence ID" value="TDD98248.1"/>
    <property type="molecule type" value="Genomic_DNA"/>
</dbReference>
<dbReference type="GO" id="GO:0000155">
    <property type="term" value="F:phosphorelay sensor kinase activity"/>
    <property type="evidence" value="ECO:0007669"/>
    <property type="project" value="InterPro"/>
</dbReference>
<keyword evidence="10" id="KW-0812">Transmembrane</keyword>
<dbReference type="AlphaFoldDB" id="A0A4R5CDW3"/>
<evidence type="ECO:0000313" key="12">
    <source>
        <dbReference type="EMBL" id="TDD98248.1"/>
    </source>
</evidence>
<keyword evidence="5" id="KW-0547">Nucleotide-binding</keyword>
<dbReference type="PANTHER" id="PTHR24421">
    <property type="entry name" value="NITRATE/NITRITE SENSOR PROTEIN NARX-RELATED"/>
    <property type="match status" value="1"/>
</dbReference>
<evidence type="ECO:0000256" key="4">
    <source>
        <dbReference type="ARBA" id="ARBA00022679"/>
    </source>
</evidence>
<dbReference type="PANTHER" id="PTHR24421:SF10">
    <property type="entry name" value="NITRATE_NITRITE SENSOR PROTEIN NARQ"/>
    <property type="match status" value="1"/>
</dbReference>
<dbReference type="Proteomes" id="UP000294739">
    <property type="component" value="Unassembled WGS sequence"/>
</dbReference>
<evidence type="ECO:0000256" key="2">
    <source>
        <dbReference type="ARBA" id="ARBA00012438"/>
    </source>
</evidence>